<evidence type="ECO:0000256" key="1">
    <source>
        <dbReference type="ARBA" id="ARBA00006442"/>
    </source>
</evidence>
<evidence type="ECO:0000313" key="7">
    <source>
        <dbReference type="Proteomes" id="UP000019471"/>
    </source>
</evidence>
<evidence type="ECO:0000256" key="4">
    <source>
        <dbReference type="ARBA" id="ARBA00023002"/>
    </source>
</evidence>
<keyword evidence="7" id="KW-1185">Reference proteome</keyword>
<organism evidence="6 7">
    <name type="scientific">Cladophialophora psammophila CBS 110553</name>
    <dbReference type="NCBI Taxonomy" id="1182543"/>
    <lineage>
        <taxon>Eukaryota</taxon>
        <taxon>Fungi</taxon>
        <taxon>Dikarya</taxon>
        <taxon>Ascomycota</taxon>
        <taxon>Pezizomycotina</taxon>
        <taxon>Eurotiomycetes</taxon>
        <taxon>Chaetothyriomycetidae</taxon>
        <taxon>Chaetothyriales</taxon>
        <taxon>Herpotrichiellaceae</taxon>
        <taxon>Cladophialophora</taxon>
    </lineage>
</organism>
<dbReference type="InterPro" id="IPR036188">
    <property type="entry name" value="FAD/NAD-bd_sf"/>
</dbReference>
<evidence type="ECO:0000256" key="3">
    <source>
        <dbReference type="ARBA" id="ARBA00022827"/>
    </source>
</evidence>
<evidence type="ECO:0000259" key="5">
    <source>
        <dbReference type="Pfam" id="PF07992"/>
    </source>
</evidence>
<comment type="caution">
    <text evidence="6">The sequence shown here is derived from an EMBL/GenBank/DDBJ whole genome shotgun (WGS) entry which is preliminary data.</text>
</comment>
<dbReference type="HOGENOM" id="CLU_019845_6_2_1"/>
<dbReference type="GO" id="GO:0005737">
    <property type="term" value="C:cytoplasm"/>
    <property type="evidence" value="ECO:0007669"/>
    <property type="project" value="TreeGrafter"/>
</dbReference>
<keyword evidence="2" id="KW-0285">Flavoprotein</keyword>
<dbReference type="PANTHER" id="PTHR43735">
    <property type="entry name" value="APOPTOSIS-INDUCING FACTOR 1"/>
    <property type="match status" value="1"/>
</dbReference>
<dbReference type="GO" id="GO:0004174">
    <property type="term" value="F:electron-transferring-flavoprotein dehydrogenase activity"/>
    <property type="evidence" value="ECO:0007669"/>
    <property type="project" value="TreeGrafter"/>
</dbReference>
<keyword evidence="4" id="KW-0560">Oxidoreductase</keyword>
<dbReference type="RefSeq" id="XP_007740171.1">
    <property type="nucleotide sequence ID" value="XM_007741981.1"/>
</dbReference>
<dbReference type="PRINTS" id="PR00411">
    <property type="entry name" value="PNDRDTASEI"/>
</dbReference>
<dbReference type="Gene3D" id="3.50.50.100">
    <property type="match status" value="1"/>
</dbReference>
<evidence type="ECO:0000256" key="2">
    <source>
        <dbReference type="ARBA" id="ARBA00022630"/>
    </source>
</evidence>
<reference evidence="6 7" key="1">
    <citation type="submission" date="2013-03" db="EMBL/GenBank/DDBJ databases">
        <title>The Genome Sequence of Cladophialophora psammophila CBS 110553.</title>
        <authorList>
            <consortium name="The Broad Institute Genomics Platform"/>
            <person name="Cuomo C."/>
            <person name="de Hoog S."/>
            <person name="Gorbushina A."/>
            <person name="Walker B."/>
            <person name="Young S.K."/>
            <person name="Zeng Q."/>
            <person name="Gargeya S."/>
            <person name="Fitzgerald M."/>
            <person name="Haas B."/>
            <person name="Abouelleil A."/>
            <person name="Allen A.W."/>
            <person name="Alvarado L."/>
            <person name="Arachchi H.M."/>
            <person name="Berlin A.M."/>
            <person name="Chapman S.B."/>
            <person name="Gainer-Dewar J."/>
            <person name="Goldberg J."/>
            <person name="Griggs A."/>
            <person name="Gujja S."/>
            <person name="Hansen M."/>
            <person name="Howarth C."/>
            <person name="Imamovic A."/>
            <person name="Ireland A."/>
            <person name="Larimer J."/>
            <person name="McCowan C."/>
            <person name="Murphy C."/>
            <person name="Pearson M."/>
            <person name="Poon T.W."/>
            <person name="Priest M."/>
            <person name="Roberts A."/>
            <person name="Saif S."/>
            <person name="Shea T."/>
            <person name="Sisk P."/>
            <person name="Sykes S."/>
            <person name="Wortman J."/>
            <person name="Nusbaum C."/>
            <person name="Birren B."/>
        </authorList>
    </citation>
    <scope>NUCLEOTIDE SEQUENCE [LARGE SCALE GENOMIC DNA]</scope>
    <source>
        <strain evidence="6 7">CBS 110553</strain>
    </source>
</reference>
<dbReference type="GeneID" id="19186098"/>
<dbReference type="PANTHER" id="PTHR43735:SF3">
    <property type="entry name" value="FERROPTOSIS SUPPRESSOR PROTEIN 1"/>
    <property type="match status" value="1"/>
</dbReference>
<dbReference type="PRINTS" id="PR00368">
    <property type="entry name" value="FADPNR"/>
</dbReference>
<feature type="domain" description="FAD/NAD(P)-binding" evidence="5">
    <location>
        <begin position="11"/>
        <end position="320"/>
    </location>
</feature>
<dbReference type="OrthoDB" id="202203at2759"/>
<dbReference type="InterPro" id="IPR023753">
    <property type="entry name" value="FAD/NAD-binding_dom"/>
</dbReference>
<evidence type="ECO:0000313" key="6">
    <source>
        <dbReference type="EMBL" id="EXJ74669.1"/>
    </source>
</evidence>
<gene>
    <name evidence="6" type="ORF">A1O5_01362</name>
</gene>
<dbReference type="GO" id="GO:0050660">
    <property type="term" value="F:flavin adenine dinucleotide binding"/>
    <property type="evidence" value="ECO:0007669"/>
    <property type="project" value="TreeGrafter"/>
</dbReference>
<dbReference type="Proteomes" id="UP000019471">
    <property type="component" value="Unassembled WGS sequence"/>
</dbReference>
<dbReference type="STRING" id="1182543.W9XWM9"/>
<dbReference type="Pfam" id="PF07992">
    <property type="entry name" value="Pyr_redox_2"/>
    <property type="match status" value="1"/>
</dbReference>
<dbReference type="EMBL" id="AMGX01000002">
    <property type="protein sequence ID" value="EXJ74669.1"/>
    <property type="molecule type" value="Genomic_DNA"/>
</dbReference>
<protein>
    <recommendedName>
        <fullName evidence="5">FAD/NAD(P)-binding domain-containing protein</fullName>
    </recommendedName>
</protein>
<dbReference type="SUPFAM" id="SSF51905">
    <property type="entry name" value="FAD/NAD(P)-binding domain"/>
    <property type="match status" value="1"/>
</dbReference>
<keyword evidence="3" id="KW-0274">FAD</keyword>
<comment type="similarity">
    <text evidence="1">Belongs to the FAD-dependent oxidoreductase family.</text>
</comment>
<name>W9XWM9_9EURO</name>
<dbReference type="AlphaFoldDB" id="W9XWM9"/>
<accession>W9XWM9</accession>
<proteinExistence type="inferred from homology"/>
<dbReference type="eggNOG" id="KOG2495">
    <property type="taxonomic scope" value="Eukaryota"/>
</dbReference>
<sequence>MASSQNTSKKQIIILGGSYGGISVAHQLLKHAIPDLPDNTSYEVVLISPSTQVMCRPACPRAMISDRILPQEKLFVDIVKQFDQYPTSNFKFIHGTATKLDHQEHVVSIRRHEGTDETLHYYALVIATGATSKSPLLGLSGDASELRARWADFRKALSQAKSIVIGGGGPSGVETAGELGEYLNGRAGWFSSKLENPKVPITVINAQDTILPQLRPKIGKQAEHRLAKVGVTVINNVKVQSVVPDNVGLTVDQLTSAATISLSSDQKLTADLYIPAFGTTPNTSFVPQPLLASDGRVKTNATTLRVDDAGPFVYALGDASNAARPAIHNILSQIPVLAANIKRDLLLDSSAKSQATAQDVVFKEDTRETQLVPIGTKKGVGAMMGYQVPSWVVWLIKGRDYWLWTTGRLWSGKQWN</sequence>